<dbReference type="InParanoid" id="U5DLI1"/>
<dbReference type="AlphaFoldDB" id="U5DLI1"/>
<organism evidence="1 2">
    <name type="scientific">Rubidibacter lacunae KORDI 51-2</name>
    <dbReference type="NCBI Taxonomy" id="582515"/>
    <lineage>
        <taxon>Bacteria</taxon>
        <taxon>Bacillati</taxon>
        <taxon>Cyanobacteriota</taxon>
        <taxon>Cyanophyceae</taxon>
        <taxon>Oscillatoriophycideae</taxon>
        <taxon>Chroococcales</taxon>
        <taxon>Aphanothecaceae</taxon>
        <taxon>Rubidibacter</taxon>
    </lineage>
</organism>
<evidence type="ECO:0000313" key="2">
    <source>
        <dbReference type="Proteomes" id="UP000016960"/>
    </source>
</evidence>
<dbReference type="Proteomes" id="UP000016960">
    <property type="component" value="Unassembled WGS sequence"/>
</dbReference>
<dbReference type="EMBL" id="ASSJ01000076">
    <property type="protein sequence ID" value="ERN40570.1"/>
    <property type="molecule type" value="Genomic_DNA"/>
</dbReference>
<gene>
    <name evidence="1" type="ORF">KR51_00031180</name>
</gene>
<sequence>MFADNGPMEFQDGELNHDSFFAAPLEVEPILHRILKSLDKAAVTIPFGEGGNLLG</sequence>
<name>U5DLI1_9CHRO</name>
<keyword evidence="2" id="KW-1185">Reference proteome</keyword>
<proteinExistence type="predicted"/>
<evidence type="ECO:0000313" key="1">
    <source>
        <dbReference type="EMBL" id="ERN40570.1"/>
    </source>
</evidence>
<protein>
    <submittedName>
        <fullName evidence="1">Uncharacterized protein</fullName>
    </submittedName>
</protein>
<reference evidence="1 2" key="1">
    <citation type="submission" date="2013-05" db="EMBL/GenBank/DDBJ databases">
        <title>Draft genome sequence of Rubidibacter lacunae KORDI 51-2.</title>
        <authorList>
            <person name="Choi D.H."/>
            <person name="Noh J.H."/>
            <person name="Kwon K.-K."/>
            <person name="Lee J.-H."/>
            <person name="Ryu J.-Y."/>
        </authorList>
    </citation>
    <scope>NUCLEOTIDE SEQUENCE [LARGE SCALE GENOMIC DNA]</scope>
    <source>
        <strain evidence="1 2">KORDI 51-2</strain>
    </source>
</reference>
<comment type="caution">
    <text evidence="1">The sequence shown here is derived from an EMBL/GenBank/DDBJ whole genome shotgun (WGS) entry which is preliminary data.</text>
</comment>
<accession>U5DLI1</accession>